<reference evidence="1 2" key="2">
    <citation type="journal article" date="2022" name="Mol. Ecol. Resour.">
        <title>The genomes of chicory, endive, great burdock and yacon provide insights into Asteraceae paleo-polyploidization history and plant inulin production.</title>
        <authorList>
            <person name="Fan W."/>
            <person name="Wang S."/>
            <person name="Wang H."/>
            <person name="Wang A."/>
            <person name="Jiang F."/>
            <person name="Liu H."/>
            <person name="Zhao H."/>
            <person name="Xu D."/>
            <person name="Zhang Y."/>
        </authorList>
    </citation>
    <scope>NUCLEOTIDE SEQUENCE [LARGE SCALE GENOMIC DNA]</scope>
    <source>
        <strain evidence="2">cv. Yunnan</strain>
        <tissue evidence="1">Leaves</tissue>
    </source>
</reference>
<comment type="caution">
    <text evidence="1">The sequence shown here is derived from an EMBL/GenBank/DDBJ whole genome shotgun (WGS) entry which is preliminary data.</text>
</comment>
<gene>
    <name evidence="1" type="ORF">L1987_38459</name>
</gene>
<name>A0ACB9HL26_9ASTR</name>
<organism evidence="1 2">
    <name type="scientific">Smallanthus sonchifolius</name>
    <dbReference type="NCBI Taxonomy" id="185202"/>
    <lineage>
        <taxon>Eukaryota</taxon>
        <taxon>Viridiplantae</taxon>
        <taxon>Streptophyta</taxon>
        <taxon>Embryophyta</taxon>
        <taxon>Tracheophyta</taxon>
        <taxon>Spermatophyta</taxon>
        <taxon>Magnoliopsida</taxon>
        <taxon>eudicotyledons</taxon>
        <taxon>Gunneridae</taxon>
        <taxon>Pentapetalae</taxon>
        <taxon>asterids</taxon>
        <taxon>campanulids</taxon>
        <taxon>Asterales</taxon>
        <taxon>Asteraceae</taxon>
        <taxon>Asteroideae</taxon>
        <taxon>Heliantheae alliance</taxon>
        <taxon>Millerieae</taxon>
        <taxon>Smallanthus</taxon>
    </lineage>
</organism>
<dbReference type="EMBL" id="CM042029">
    <property type="protein sequence ID" value="KAI3795800.1"/>
    <property type="molecule type" value="Genomic_DNA"/>
</dbReference>
<sequence>MAELVLSGIIPVLFEKLVSEALENIARNKGIEAEIEKLKESLNQIQSVLTDVAEKEITSQPVKRWLNELQHLAYDIDDFLDGLATEAMDCEFNRLSKTITSKVRKLIPTFCTNFLPPRKHEELDNITTKLQNLLKEKSDLGLTVKEEPD</sequence>
<reference evidence="2" key="1">
    <citation type="journal article" date="2022" name="Mol. Ecol. Resour.">
        <title>The genomes of chicory, endive, great burdock and yacon provide insights into Asteraceae palaeo-polyploidization history and plant inulin production.</title>
        <authorList>
            <person name="Fan W."/>
            <person name="Wang S."/>
            <person name="Wang H."/>
            <person name="Wang A."/>
            <person name="Jiang F."/>
            <person name="Liu H."/>
            <person name="Zhao H."/>
            <person name="Xu D."/>
            <person name="Zhang Y."/>
        </authorList>
    </citation>
    <scope>NUCLEOTIDE SEQUENCE [LARGE SCALE GENOMIC DNA]</scope>
    <source>
        <strain evidence="2">cv. Yunnan</strain>
    </source>
</reference>
<dbReference type="Proteomes" id="UP001056120">
    <property type="component" value="Linkage Group LG12"/>
</dbReference>
<evidence type="ECO:0000313" key="1">
    <source>
        <dbReference type="EMBL" id="KAI3795800.1"/>
    </source>
</evidence>
<keyword evidence="2" id="KW-1185">Reference proteome</keyword>
<accession>A0ACB9HL26</accession>
<proteinExistence type="predicted"/>
<protein>
    <submittedName>
        <fullName evidence="1">Uncharacterized protein</fullName>
    </submittedName>
</protein>
<evidence type="ECO:0000313" key="2">
    <source>
        <dbReference type="Proteomes" id="UP001056120"/>
    </source>
</evidence>